<keyword evidence="3" id="KW-1185">Reference proteome</keyword>
<reference evidence="3" key="1">
    <citation type="submission" date="2018-02" db="EMBL/GenBank/DDBJ databases">
        <authorList>
            <person name="Clavel T."/>
            <person name="Strowig T."/>
        </authorList>
    </citation>
    <scope>NUCLEOTIDE SEQUENCE [LARGE SCALE GENOMIC DNA]</scope>
    <source>
        <strain evidence="3">DSM 103720</strain>
    </source>
</reference>
<evidence type="ECO:0000313" key="3">
    <source>
        <dbReference type="Proteomes" id="UP000244905"/>
    </source>
</evidence>
<name>A0A2V1ITK0_9BACT</name>
<dbReference type="InterPro" id="IPR032675">
    <property type="entry name" value="LRR_dom_sf"/>
</dbReference>
<dbReference type="RefSeq" id="WP_107030910.1">
    <property type="nucleotide sequence ID" value="NZ_PUEC01000001.1"/>
</dbReference>
<dbReference type="Gene3D" id="1.20.5.340">
    <property type="match status" value="1"/>
</dbReference>
<dbReference type="Gene3D" id="3.80.10.10">
    <property type="entry name" value="Ribonuclease Inhibitor"/>
    <property type="match status" value="1"/>
</dbReference>
<feature type="compositionally biased region" description="Polar residues" evidence="1">
    <location>
        <begin position="2568"/>
        <end position="2577"/>
    </location>
</feature>
<feature type="region of interest" description="Disordered" evidence="1">
    <location>
        <begin position="2545"/>
        <end position="2577"/>
    </location>
</feature>
<organism evidence="2 3">
    <name type="scientific">Duncaniella muris</name>
    <dbReference type="NCBI Taxonomy" id="2094150"/>
    <lineage>
        <taxon>Bacteria</taxon>
        <taxon>Pseudomonadati</taxon>
        <taxon>Bacteroidota</taxon>
        <taxon>Bacteroidia</taxon>
        <taxon>Bacteroidales</taxon>
        <taxon>Muribaculaceae</taxon>
        <taxon>Duncaniella</taxon>
    </lineage>
</organism>
<dbReference type="GeneID" id="82524741"/>
<proteinExistence type="predicted"/>
<accession>A0A2V1ITK0</accession>
<evidence type="ECO:0000256" key="1">
    <source>
        <dbReference type="SAM" id="MobiDB-lite"/>
    </source>
</evidence>
<evidence type="ECO:0000313" key="2">
    <source>
        <dbReference type="EMBL" id="PWB04354.1"/>
    </source>
</evidence>
<dbReference type="Proteomes" id="UP000244905">
    <property type="component" value="Unassembled WGS sequence"/>
</dbReference>
<dbReference type="EMBL" id="PUEC01000001">
    <property type="protein sequence ID" value="PWB04354.1"/>
    <property type="molecule type" value="Genomic_DNA"/>
</dbReference>
<protein>
    <submittedName>
        <fullName evidence="2">Uncharacterized protein</fullName>
    </submittedName>
</protein>
<gene>
    <name evidence="2" type="ORF">C5O23_00060</name>
</gene>
<comment type="caution">
    <text evidence="2">The sequence shown here is derived from an EMBL/GenBank/DDBJ whole genome shotgun (WGS) entry which is preliminary data.</text>
</comment>
<sequence length="2807" mass="308028">MSQIKTTEIEGDVAIGRHVTAGGNATIQGNATVKKNLKIEGWLDARNIKGPNKGIFLDVTKLREAYPLPHDGWWALIGNTLPAPLYIADGGAWVATGESAGNPTIDSQQYNEAVAALDAELKALATDVSANKQSIDQIRTQIDTIGSSVNTLTTDVSGLKTRVTNAETSIQSINNSKGKANGLASLDANGKVPSAQLPGFVDDVVEFNAIVSDITPLAQSANKKSTDAGCMVVYDSDRNRFILAVSHLAIPDEQRTQWGEQILRPIKTLNTPATATAESVEALPLLNVVDYWELTDGTASLITSKFTYYNNWLDGGSFGEVDAKGRIPEGGKVYISTSDNKTYRWSGTQLVIIGNDLALGRTANTAFPGDEGAQLQENLKNTDNRLYDTANRLRNLGILLCDGQWDGTGTTPKSGVWLCPNEEGGWYFRSFGNTNFYDLPEEEYNSDMTYNSGCLYRMADGLYRIINDKLTMVGGASVGNTFNLTSEIPTSDPDKLFYQLNDPTDTKYYAPAIVYEQGKAGFGLQITFAVAHGAWKIYQYVGATLEKEDVLSSENWLDLAGMSAGAEAIVNVNEVCEDKDYTMSLAIQALIDLRDTTGVNYLKSGLVITYRRDSSKTPHAWETKQFRGQVQDISATNGDDLWPDFGGGGGSTFELGNEPEVNGTKALSTGGAYDMEQRSFGGLQIEPAPSDYIIQAVTKAGEPLGDSVKIPKSNGGGGQSGSTLTIYCDSAVWGAYGGKIVLSAAIKSVSYDGEDEVLGTIRSLSIIDPTTNIELWSEVVNQPSSTSANDLKFEFDFTEFITGASSKDYKIKATDADGNERTRVISVTAVDVTCTCVQALNYSAATALEAGGREKSLPMYKFENNVSTKQGILVTTEMFYNGEWRTLGTATVTDQYSHNISINPNNVFGNSEQLTHGAYPLRIQGKDIASGVTGNTIYTAVMCVDANNSTPIVVMRYDDRNEGKVRLYDSIALDVAAYTPGKTRTAIEVMIDGHIATTANCETSQTLNVTKQIQGYASDGSKSFDVYAQSGTSKSLTVTLTVEGSAIDAEVKEGALFAFDFSTRNNSETDHTIEDNGYSMNVSGSNWNSNGFVSVLGENVLRIAENVKAEIPYAPFSSSALETSGAAIQLAFSTKSIKDKDAMLCECYDPAAGVGFYIRGNEVVLTVLNGTPKRQRVGFKCGEKVTVAIVVEPGSKYVTYKASEASSGTNYSFVKLYVNGEECASIGYQPGTSALRQNRTITFNSENGDFNLNYIMAYNSYMEWLQAFRNYLCKLSDVRAMIAEYDKENVLDTTGKPSMSLMAAKGIPYYVIVADQTTFNNFDYALNGGTSTSDQFACTLYYFNPQHPEVNFKAVNVLWRRQGTTSAQRPIKNDRFNFNKKNKTTGLKATVTLLNPDDSTELGLNAIKAAADRKVFCAETGNFIDVVTVKVDYSDSSNANDCGVCDMMNATFRSLGSSYMTPAQRAFDGRQILSNGDVITGRQMDHSTKNHPIACFRATTDTLQDAWFHAKGNWKEDKGEQTALGFKDTPGYNKGCLNYGDFVEYFGTPDETLAQTEARFKADPETNTEAAQKNVYLISQYCGRDYAIYRYKNGAWTRSTGSMKQVDGMWVVTGDVLNPVSGYELLQYAGMDWWQGVATIEDMMKPSTQISSWVRKLGLAATEYPAWTYYFECMIDDDQLQEDLALGKKVPYDLFNMLRFFNSCDYSKVNGWEKIWRENAYRYMSLESAMAYTAFTDYLAAVDQRAKNMQPMFFLEDGCSVENGVYSGYRNMEPTRMYLNKVYDCDTCNGADNDGGRDIDAEVDPNKMTDEATGYTNPYMGYGSVLFNNMDRQQECWNSNDLGTTTISLKSVVNRMRNQTAQIDGKTIVPFSPDGALYFFVEKRLMFWPKVISSYDGERKYIDNTGIANQPYFYALHGLGLTSLPRFIEQRWAIRDGYYQTGDFFTNPLSGRVSAIKADSKIYITAAAPGYFGIGNDASGQLSESVFLEAGQTHAFTLFAHDAGALLYIYQTGRMSMIDLSEMSLAFHFDDLSKMQLAEEIILGGEKHTANTALNGFNSLGNLTLGDMPFLRRLDVSNTTATSVDAKGCPRIEAIIANNTPLTNCDLAQTAPIETLTLPASVTKLELVNLPRLTYPGGLTLESVNGINRLWVEGCDFVDVEGLVMNIAQAGAIREVRIPDINMTASVSVLRQLRRTGAIGLDATGKACEESGQCSGITGRWILSELIEDEDVDGNAGLTTLDRYFPELTLINSQFSMLKIDDIISGDFCERYSNPENETGAEYNKAFVPSGHTLKIKQGTHAYKCTFNPKLNQMEGVQLSDTDFGYLNSGESFDNADQAGEGFDIFHHLPHHWYKGVNDYKNQKKYILYSTTDGEPLSTVNKSLKAMLSELLYAENTGVYADEAQAGEMIDDSIIATASNTNAYRMDVEGMKQVRWPGLNHARLGAVFTDADGRIVGSFIMQVSHTYFDFSIGNYIFCDVPSGAKWMYFTSYRDIGDIMCLAVDSAHIEAIEPEWTEHTVGENDSLVGTYPITIDGLKMPRSLSGAVRSKKGNGTSSTSSEWAYDSDGNPTETPVGTINYTAKDFQNSTRRRGPGYQLQDYEQHKEISNLWWALAGTTNEQAVVGNGAHDATLNIRDSIGMADTVYVGNAMNSILGLKHYVGCDSEWMDYIACNVTSYAEFYKNRCLDNNNNAPIDYKAHIYDPVTKTERVVQTVTGSGHCVVRVVHGAKCDILASKVHQTDTSKYTTHYAAGHWLPGSRGRVVLRSGSHSHAYSGLAYAYAHYASSYSVTLYGGRLAFRGKFVIVG</sequence>